<keyword evidence="1" id="KW-0862">Zinc</keyword>
<keyword evidence="4" id="KW-1185">Reference proteome</keyword>
<dbReference type="STRING" id="1365484.W6QPV1"/>
<evidence type="ECO:0000313" key="4">
    <source>
        <dbReference type="Proteomes" id="UP000030686"/>
    </source>
</evidence>
<dbReference type="InterPro" id="IPR036236">
    <property type="entry name" value="Znf_C2H2_sf"/>
</dbReference>
<protein>
    <submittedName>
        <fullName evidence="3">Zinc finger C2H2-type/integrase DNA-binding domain</fullName>
    </submittedName>
</protein>
<proteinExistence type="predicted"/>
<dbReference type="Gene3D" id="3.30.160.60">
    <property type="entry name" value="Classic Zinc Finger"/>
    <property type="match status" value="1"/>
</dbReference>
<feature type="domain" description="C2H2-type" evidence="2">
    <location>
        <begin position="27"/>
        <end position="56"/>
    </location>
</feature>
<keyword evidence="1" id="KW-0479">Metal-binding</keyword>
<keyword evidence="1" id="KW-0863">Zinc-finger</keyword>
<dbReference type="EMBL" id="HG792026">
    <property type="protein sequence ID" value="CDM38450.1"/>
    <property type="molecule type" value="Genomic_DNA"/>
</dbReference>
<evidence type="ECO:0000259" key="2">
    <source>
        <dbReference type="PROSITE" id="PS50157"/>
    </source>
</evidence>
<dbReference type="GO" id="GO:0003677">
    <property type="term" value="F:DNA binding"/>
    <property type="evidence" value="ECO:0007669"/>
    <property type="project" value="UniProtKB-KW"/>
</dbReference>
<keyword evidence="3" id="KW-0238">DNA-binding</keyword>
<dbReference type="OrthoDB" id="8922241at2759"/>
<evidence type="ECO:0000313" key="3">
    <source>
        <dbReference type="EMBL" id="CDM38450.1"/>
    </source>
</evidence>
<dbReference type="SUPFAM" id="SSF57667">
    <property type="entry name" value="beta-beta-alpha zinc fingers"/>
    <property type="match status" value="1"/>
</dbReference>
<reference evidence="3" key="1">
    <citation type="journal article" date="2014" name="Nat. Commun.">
        <title>Multiple recent horizontal transfers of a large genomic region in cheese making fungi.</title>
        <authorList>
            <person name="Cheeseman K."/>
            <person name="Ropars J."/>
            <person name="Renault P."/>
            <person name="Dupont J."/>
            <person name="Gouzy J."/>
            <person name="Branca A."/>
            <person name="Abraham A.L."/>
            <person name="Ceppi M."/>
            <person name="Conseiller E."/>
            <person name="Debuchy R."/>
            <person name="Malagnac F."/>
            <person name="Goarin A."/>
            <person name="Silar P."/>
            <person name="Lacoste S."/>
            <person name="Sallet E."/>
            <person name="Bensimon A."/>
            <person name="Giraud T."/>
            <person name="Brygoo Y."/>
        </authorList>
    </citation>
    <scope>NUCLEOTIDE SEQUENCE [LARGE SCALE GENOMIC DNA]</scope>
    <source>
        <strain evidence="3">FM164</strain>
    </source>
</reference>
<dbReference type="AlphaFoldDB" id="W6QPV1"/>
<dbReference type="PROSITE" id="PS50157">
    <property type="entry name" value="ZINC_FINGER_C2H2_2"/>
    <property type="match status" value="1"/>
</dbReference>
<name>W6QPV1_PENRF</name>
<dbReference type="InterPro" id="IPR013087">
    <property type="entry name" value="Znf_C2H2_type"/>
</dbReference>
<dbReference type="Proteomes" id="UP000030686">
    <property type="component" value="Unassembled WGS sequence"/>
</dbReference>
<accession>W6QPV1</accession>
<gene>
    <name evidence="3" type="ORF">PROQFM164_S12g000059</name>
</gene>
<evidence type="ECO:0000256" key="1">
    <source>
        <dbReference type="PROSITE-ProRule" id="PRU00042"/>
    </source>
</evidence>
<dbReference type="GO" id="GO:0008270">
    <property type="term" value="F:zinc ion binding"/>
    <property type="evidence" value="ECO:0007669"/>
    <property type="project" value="UniProtKB-KW"/>
</dbReference>
<organism evidence="3 4">
    <name type="scientific">Penicillium roqueforti (strain FM164)</name>
    <dbReference type="NCBI Taxonomy" id="1365484"/>
    <lineage>
        <taxon>Eukaryota</taxon>
        <taxon>Fungi</taxon>
        <taxon>Dikarya</taxon>
        <taxon>Ascomycota</taxon>
        <taxon>Pezizomycotina</taxon>
        <taxon>Eurotiomycetes</taxon>
        <taxon>Eurotiomycetidae</taxon>
        <taxon>Eurotiales</taxon>
        <taxon>Aspergillaceae</taxon>
        <taxon>Penicillium</taxon>
    </lineage>
</organism>
<sequence>MSCSYDYDFHNSDLCRLDRTYTNERPYNCNAKDCGESLAQRNTLTACSQTHCVEKPNICDHQGCDRVVSDMTHPSPWS</sequence>